<gene>
    <name evidence="1" type="ORF">BU23DRAFT_552009</name>
</gene>
<name>A0A6A5VFR5_9PLEO</name>
<dbReference type="EMBL" id="ML976668">
    <property type="protein sequence ID" value="KAF1976001.1"/>
    <property type="molecule type" value="Genomic_DNA"/>
</dbReference>
<evidence type="ECO:0000313" key="2">
    <source>
        <dbReference type="Proteomes" id="UP000800036"/>
    </source>
</evidence>
<keyword evidence="2" id="KW-1185">Reference proteome</keyword>
<organism evidence="1 2">
    <name type="scientific">Bimuria novae-zelandiae CBS 107.79</name>
    <dbReference type="NCBI Taxonomy" id="1447943"/>
    <lineage>
        <taxon>Eukaryota</taxon>
        <taxon>Fungi</taxon>
        <taxon>Dikarya</taxon>
        <taxon>Ascomycota</taxon>
        <taxon>Pezizomycotina</taxon>
        <taxon>Dothideomycetes</taxon>
        <taxon>Pleosporomycetidae</taxon>
        <taxon>Pleosporales</taxon>
        <taxon>Massarineae</taxon>
        <taxon>Didymosphaeriaceae</taxon>
        <taxon>Bimuria</taxon>
    </lineage>
</organism>
<dbReference type="AlphaFoldDB" id="A0A6A5VFR5"/>
<sequence>MAGSPPDLPVPQLLCCIACSPLALAFLRTASLVHSRPAVSAIWWVRERFPAYVVFSLL</sequence>
<protein>
    <submittedName>
        <fullName evidence="1">Uncharacterized protein</fullName>
    </submittedName>
</protein>
<evidence type="ECO:0000313" key="1">
    <source>
        <dbReference type="EMBL" id="KAF1976001.1"/>
    </source>
</evidence>
<reference evidence="1" key="1">
    <citation type="journal article" date="2020" name="Stud. Mycol.">
        <title>101 Dothideomycetes genomes: a test case for predicting lifestyles and emergence of pathogens.</title>
        <authorList>
            <person name="Haridas S."/>
            <person name="Albert R."/>
            <person name="Binder M."/>
            <person name="Bloem J."/>
            <person name="Labutti K."/>
            <person name="Salamov A."/>
            <person name="Andreopoulos B."/>
            <person name="Baker S."/>
            <person name="Barry K."/>
            <person name="Bills G."/>
            <person name="Bluhm B."/>
            <person name="Cannon C."/>
            <person name="Castanera R."/>
            <person name="Culley D."/>
            <person name="Daum C."/>
            <person name="Ezra D."/>
            <person name="Gonzalez J."/>
            <person name="Henrissat B."/>
            <person name="Kuo A."/>
            <person name="Liang C."/>
            <person name="Lipzen A."/>
            <person name="Lutzoni F."/>
            <person name="Magnuson J."/>
            <person name="Mondo S."/>
            <person name="Nolan M."/>
            <person name="Ohm R."/>
            <person name="Pangilinan J."/>
            <person name="Park H.-J."/>
            <person name="Ramirez L."/>
            <person name="Alfaro M."/>
            <person name="Sun H."/>
            <person name="Tritt A."/>
            <person name="Yoshinaga Y."/>
            <person name="Zwiers L.-H."/>
            <person name="Turgeon B."/>
            <person name="Goodwin S."/>
            <person name="Spatafora J."/>
            <person name="Crous P."/>
            <person name="Grigoriev I."/>
        </authorList>
    </citation>
    <scope>NUCLEOTIDE SEQUENCE</scope>
    <source>
        <strain evidence="1">CBS 107.79</strain>
    </source>
</reference>
<feature type="non-terminal residue" evidence="1">
    <location>
        <position position="58"/>
    </location>
</feature>
<accession>A0A6A5VFR5</accession>
<dbReference type="Proteomes" id="UP000800036">
    <property type="component" value="Unassembled WGS sequence"/>
</dbReference>
<proteinExistence type="predicted"/>